<dbReference type="SUPFAM" id="SSF51419">
    <property type="entry name" value="PLP-binding barrel"/>
    <property type="match status" value="1"/>
</dbReference>
<dbReference type="Gene3D" id="3.20.20.10">
    <property type="entry name" value="Alanine racemase"/>
    <property type="match status" value="1"/>
</dbReference>
<evidence type="ECO:0000256" key="3">
    <source>
        <dbReference type="ARBA" id="ARBA00007880"/>
    </source>
</evidence>
<evidence type="ECO:0000313" key="12">
    <source>
        <dbReference type="EMBL" id="MBK1620090.1"/>
    </source>
</evidence>
<dbReference type="Pfam" id="PF00842">
    <property type="entry name" value="Ala_racemase_C"/>
    <property type="match status" value="1"/>
</dbReference>
<evidence type="ECO:0000256" key="8">
    <source>
        <dbReference type="PIRSR" id="PIRSR600821-50"/>
    </source>
</evidence>
<evidence type="ECO:0000313" key="13">
    <source>
        <dbReference type="Proteomes" id="UP001138768"/>
    </source>
</evidence>
<evidence type="ECO:0000256" key="7">
    <source>
        <dbReference type="HAMAP-Rule" id="MF_01201"/>
    </source>
</evidence>
<evidence type="ECO:0000259" key="11">
    <source>
        <dbReference type="SMART" id="SM01005"/>
    </source>
</evidence>
<comment type="caution">
    <text evidence="12">The sequence shown here is derived from an EMBL/GenBank/DDBJ whole genome shotgun (WGS) entry which is preliminary data.</text>
</comment>
<keyword evidence="6 7" id="KW-0413">Isomerase</keyword>
<comment type="function">
    <text evidence="7">Catalyzes the interconversion of L-alanine and D-alanine. May also act on other amino acids.</text>
</comment>
<feature type="active site" description="Proton acceptor; specific for L-alanine" evidence="7">
    <location>
        <position position="263"/>
    </location>
</feature>
<comment type="cofactor">
    <cofactor evidence="2 7 8">
        <name>pyridoxal 5'-phosphate</name>
        <dbReference type="ChEBI" id="CHEBI:597326"/>
    </cofactor>
</comment>
<dbReference type="FunFam" id="2.40.37.10:FF:000002">
    <property type="entry name" value="Alanine racemase"/>
    <property type="match status" value="1"/>
</dbReference>
<dbReference type="HAMAP" id="MF_01201">
    <property type="entry name" value="Ala_racemase"/>
    <property type="match status" value="1"/>
</dbReference>
<accession>A0A9X0WBG4</accession>
<dbReference type="InterPro" id="IPR001608">
    <property type="entry name" value="Ala_racemase_N"/>
</dbReference>
<evidence type="ECO:0000256" key="4">
    <source>
        <dbReference type="ARBA" id="ARBA00013089"/>
    </source>
</evidence>
<dbReference type="PRINTS" id="PR00992">
    <property type="entry name" value="ALARACEMASE"/>
</dbReference>
<dbReference type="Pfam" id="PF01168">
    <property type="entry name" value="Ala_racemase_N"/>
    <property type="match status" value="1"/>
</dbReference>
<organism evidence="12 13">
    <name type="scientific">Lamprobacter modestohalophilus</name>
    <dbReference type="NCBI Taxonomy" id="1064514"/>
    <lineage>
        <taxon>Bacteria</taxon>
        <taxon>Pseudomonadati</taxon>
        <taxon>Pseudomonadota</taxon>
        <taxon>Gammaproteobacteria</taxon>
        <taxon>Chromatiales</taxon>
        <taxon>Chromatiaceae</taxon>
        <taxon>Lamprobacter</taxon>
    </lineage>
</organism>
<dbReference type="InterPro" id="IPR000821">
    <property type="entry name" value="Ala_racemase"/>
</dbReference>
<dbReference type="SMART" id="SM01005">
    <property type="entry name" value="Ala_racemase_C"/>
    <property type="match status" value="1"/>
</dbReference>
<dbReference type="PANTHER" id="PTHR30511">
    <property type="entry name" value="ALANINE RACEMASE"/>
    <property type="match status" value="1"/>
</dbReference>
<gene>
    <name evidence="12" type="primary">alr</name>
    <name evidence="12" type="ORF">CKO42_16910</name>
</gene>
<evidence type="ECO:0000256" key="2">
    <source>
        <dbReference type="ARBA" id="ARBA00001933"/>
    </source>
</evidence>
<feature type="binding site" evidence="7 9">
    <location>
        <position position="134"/>
    </location>
    <ligand>
        <name>substrate</name>
    </ligand>
</feature>
<dbReference type="SUPFAM" id="SSF50621">
    <property type="entry name" value="Alanine racemase C-terminal domain-like"/>
    <property type="match status" value="1"/>
</dbReference>
<dbReference type="AlphaFoldDB" id="A0A9X0WBG4"/>
<dbReference type="InterPro" id="IPR009006">
    <property type="entry name" value="Ala_racemase/Decarboxylase_C"/>
</dbReference>
<evidence type="ECO:0000256" key="1">
    <source>
        <dbReference type="ARBA" id="ARBA00000316"/>
    </source>
</evidence>
<dbReference type="NCBIfam" id="TIGR00492">
    <property type="entry name" value="alr"/>
    <property type="match status" value="1"/>
</dbReference>
<dbReference type="Proteomes" id="UP001138768">
    <property type="component" value="Unassembled WGS sequence"/>
</dbReference>
<dbReference type="InterPro" id="IPR029066">
    <property type="entry name" value="PLP-binding_barrel"/>
</dbReference>
<dbReference type="GO" id="GO:0030170">
    <property type="term" value="F:pyridoxal phosphate binding"/>
    <property type="evidence" value="ECO:0007669"/>
    <property type="project" value="UniProtKB-UniRule"/>
</dbReference>
<reference evidence="12 13" key="1">
    <citation type="journal article" date="2020" name="Microorganisms">
        <title>Osmotic Adaptation and Compatible Solute Biosynthesis of Phototrophic Bacteria as Revealed from Genome Analyses.</title>
        <authorList>
            <person name="Imhoff J.F."/>
            <person name="Rahn T."/>
            <person name="Kunzel S."/>
            <person name="Keller A."/>
            <person name="Neulinger S.C."/>
        </authorList>
    </citation>
    <scope>NUCLEOTIDE SEQUENCE [LARGE SCALE GENOMIC DNA]</scope>
    <source>
        <strain evidence="12 13">DSM 25653</strain>
    </source>
</reference>
<sequence>MIVGPVAQIDLEALRHNLAICRAVAPTSRVWAVIKANAYGHGVGQCAAALDAADGFALARVEEALLLRATGVSKPLLVMEGIANEAEASAVLPMQVELVVHATRHLDLILNELETNPQSRPQRIWLKLDTGMGRLGLQPQEAVALIERLRALPSRLAEALELAGIMTHLANADDPSHAMTDRQCEQARALAERFDLPLSIGNSAGILAHPAARSDWVRPGIMLYGGSPLLNRSAVALDLRPVMTLSSPLIAVREFKAGTPIGYGSTYRCPEAMRVGVVAIGYGDGYPRHAPTGTPVLVRGQRAELLGRVSMDMISIDLRPIPGAEVGDSVTLWGQGLPVEQVAEQVGTINYELLCRLSPRVRVVHEQGPSSKSAASARETTPALVRQPGQGQAAEQASELESALAPTQKQEPLGQQGPEQGP</sequence>
<evidence type="ECO:0000256" key="10">
    <source>
        <dbReference type="SAM" id="MobiDB-lite"/>
    </source>
</evidence>
<dbReference type="EMBL" id="NRRY01000031">
    <property type="protein sequence ID" value="MBK1620090.1"/>
    <property type="molecule type" value="Genomic_DNA"/>
</dbReference>
<name>A0A9X0WBG4_9GAMM</name>
<dbReference type="PROSITE" id="PS00395">
    <property type="entry name" value="ALANINE_RACEMASE"/>
    <property type="match status" value="1"/>
</dbReference>
<proteinExistence type="inferred from homology"/>
<evidence type="ECO:0000256" key="6">
    <source>
        <dbReference type="ARBA" id="ARBA00023235"/>
    </source>
</evidence>
<evidence type="ECO:0000256" key="9">
    <source>
        <dbReference type="PIRSR" id="PIRSR600821-52"/>
    </source>
</evidence>
<dbReference type="GO" id="GO:0030632">
    <property type="term" value="P:D-alanine biosynthetic process"/>
    <property type="evidence" value="ECO:0007669"/>
    <property type="project" value="UniProtKB-UniRule"/>
</dbReference>
<feature type="domain" description="Alanine racemase C-terminal" evidence="11">
    <location>
        <begin position="242"/>
        <end position="366"/>
    </location>
</feature>
<dbReference type="GO" id="GO:0005829">
    <property type="term" value="C:cytosol"/>
    <property type="evidence" value="ECO:0007669"/>
    <property type="project" value="TreeGrafter"/>
</dbReference>
<comment type="catalytic activity">
    <reaction evidence="1 7">
        <text>L-alanine = D-alanine</text>
        <dbReference type="Rhea" id="RHEA:20249"/>
        <dbReference type="ChEBI" id="CHEBI:57416"/>
        <dbReference type="ChEBI" id="CHEBI:57972"/>
        <dbReference type="EC" id="5.1.1.1"/>
    </reaction>
</comment>
<comment type="similarity">
    <text evidence="3 7">Belongs to the alanine racemase family.</text>
</comment>
<dbReference type="RefSeq" id="WP_200246561.1">
    <property type="nucleotide sequence ID" value="NZ_NRRY01000031.1"/>
</dbReference>
<dbReference type="InterPro" id="IPR011079">
    <property type="entry name" value="Ala_racemase_C"/>
</dbReference>
<feature type="region of interest" description="Disordered" evidence="10">
    <location>
        <begin position="366"/>
        <end position="422"/>
    </location>
</feature>
<keyword evidence="5 7" id="KW-0663">Pyridoxal phosphate</keyword>
<dbReference type="InterPro" id="IPR020622">
    <property type="entry name" value="Ala_racemase_pyridoxalP-BS"/>
</dbReference>
<dbReference type="PANTHER" id="PTHR30511:SF0">
    <property type="entry name" value="ALANINE RACEMASE, CATABOLIC-RELATED"/>
    <property type="match status" value="1"/>
</dbReference>
<dbReference type="GO" id="GO:0008784">
    <property type="term" value="F:alanine racemase activity"/>
    <property type="evidence" value="ECO:0007669"/>
    <property type="project" value="UniProtKB-UniRule"/>
</dbReference>
<feature type="modified residue" description="N6-(pyridoxal phosphate)lysine" evidence="7 8">
    <location>
        <position position="35"/>
    </location>
</feature>
<feature type="compositionally biased region" description="Low complexity" evidence="10">
    <location>
        <begin position="387"/>
        <end position="422"/>
    </location>
</feature>
<evidence type="ECO:0000256" key="5">
    <source>
        <dbReference type="ARBA" id="ARBA00022898"/>
    </source>
</evidence>
<keyword evidence="13" id="KW-1185">Reference proteome</keyword>
<feature type="active site" description="Proton acceptor; specific for D-alanine" evidence="7">
    <location>
        <position position="35"/>
    </location>
</feature>
<dbReference type="FunFam" id="3.20.20.10:FF:000002">
    <property type="entry name" value="Alanine racemase"/>
    <property type="match status" value="1"/>
</dbReference>
<feature type="binding site" evidence="7 9">
    <location>
        <position position="311"/>
    </location>
    <ligand>
        <name>substrate</name>
    </ligand>
</feature>
<dbReference type="Gene3D" id="2.40.37.10">
    <property type="entry name" value="Lyase, Ornithine Decarboxylase, Chain A, domain 1"/>
    <property type="match status" value="1"/>
</dbReference>
<dbReference type="EC" id="5.1.1.1" evidence="4 7"/>
<dbReference type="CDD" id="cd06827">
    <property type="entry name" value="PLPDE_III_AR_proteobact"/>
    <property type="match status" value="1"/>
</dbReference>
<comment type="pathway">
    <text evidence="7">Amino-acid biosynthesis; D-alanine biosynthesis; D-alanine from L-alanine: step 1/1.</text>
</comment>
<protein>
    <recommendedName>
        <fullName evidence="4 7">Alanine racemase</fullName>
        <ecNumber evidence="4 7">5.1.1.1</ecNumber>
    </recommendedName>
</protein>